<gene>
    <name evidence="5" type="ORF">F7725_024112</name>
</gene>
<dbReference type="GO" id="GO:0005576">
    <property type="term" value="C:extracellular region"/>
    <property type="evidence" value="ECO:0007669"/>
    <property type="project" value="UniProtKB-SubCell"/>
</dbReference>
<dbReference type="Proteomes" id="UP000518266">
    <property type="component" value="Unassembled WGS sequence"/>
</dbReference>
<evidence type="ECO:0000256" key="3">
    <source>
        <dbReference type="ARBA" id="ARBA00022525"/>
    </source>
</evidence>
<dbReference type="AlphaFoldDB" id="A0A7J5XZ46"/>
<accession>A0A7J5XZ46</accession>
<name>A0A7J5XZ46_DISMA</name>
<protein>
    <recommendedName>
        <fullName evidence="7">Beta-microseminoprotein</fullName>
    </recommendedName>
</protein>
<dbReference type="PANTHER" id="PTHR10500">
    <property type="entry name" value="BETA-MICROSEMINOPROTEIN"/>
    <property type="match status" value="1"/>
</dbReference>
<dbReference type="OrthoDB" id="6076852at2759"/>
<dbReference type="Gene3D" id="2.60.40.1900">
    <property type="entry name" value="Beta-microseminoprotein (PSP94) domain"/>
    <property type="match status" value="1"/>
</dbReference>
<evidence type="ECO:0000256" key="4">
    <source>
        <dbReference type="ARBA" id="ARBA00023157"/>
    </source>
</evidence>
<dbReference type="EMBL" id="JAAKFY010000019">
    <property type="protein sequence ID" value="KAF3842161.1"/>
    <property type="molecule type" value="Genomic_DNA"/>
</dbReference>
<dbReference type="InterPro" id="IPR008735">
    <property type="entry name" value="PSP94"/>
</dbReference>
<sequence length="88" mass="9662">MKTLEETQLNNSLAKTGCVDKDGKQHDFGTEWTKDCIDCSCTGQGMSCCRKIPDTVDIPAECELVVNKEACTAKIVMKSDLTKECNLV</sequence>
<keyword evidence="6" id="KW-1185">Reference proteome</keyword>
<evidence type="ECO:0000256" key="1">
    <source>
        <dbReference type="ARBA" id="ARBA00004613"/>
    </source>
</evidence>
<evidence type="ECO:0000313" key="6">
    <source>
        <dbReference type="Proteomes" id="UP000518266"/>
    </source>
</evidence>
<comment type="caution">
    <text evidence="5">The sequence shown here is derived from an EMBL/GenBank/DDBJ whole genome shotgun (WGS) entry which is preliminary data.</text>
</comment>
<evidence type="ECO:0008006" key="7">
    <source>
        <dbReference type="Google" id="ProtNLM"/>
    </source>
</evidence>
<reference evidence="5 6" key="1">
    <citation type="submission" date="2020-03" db="EMBL/GenBank/DDBJ databases">
        <title>Dissostichus mawsoni Genome sequencing and assembly.</title>
        <authorList>
            <person name="Park H."/>
        </authorList>
    </citation>
    <scope>NUCLEOTIDE SEQUENCE [LARGE SCALE GENOMIC DNA]</scope>
    <source>
        <strain evidence="5">DM0001</strain>
        <tissue evidence="5">Muscle</tissue>
    </source>
</reference>
<comment type="similarity">
    <text evidence="2">Belongs to the beta-microseminoprotein family.</text>
</comment>
<dbReference type="PANTHER" id="PTHR10500:SF7">
    <property type="entry name" value="BETA-MICROSEMINOPROTEIN"/>
    <property type="match status" value="1"/>
</dbReference>
<evidence type="ECO:0000256" key="2">
    <source>
        <dbReference type="ARBA" id="ARBA00010352"/>
    </source>
</evidence>
<keyword evidence="3" id="KW-0964">Secreted</keyword>
<dbReference type="Pfam" id="PF05825">
    <property type="entry name" value="PSP94"/>
    <property type="match status" value="1"/>
</dbReference>
<evidence type="ECO:0000313" key="5">
    <source>
        <dbReference type="EMBL" id="KAF3842161.1"/>
    </source>
</evidence>
<comment type="subcellular location">
    <subcellularLocation>
        <location evidence="1">Secreted</location>
    </subcellularLocation>
</comment>
<keyword evidence="4" id="KW-1015">Disulfide bond</keyword>
<proteinExistence type="inferred from homology"/>
<organism evidence="5 6">
    <name type="scientific">Dissostichus mawsoni</name>
    <name type="common">Antarctic cod</name>
    <dbReference type="NCBI Taxonomy" id="36200"/>
    <lineage>
        <taxon>Eukaryota</taxon>
        <taxon>Metazoa</taxon>
        <taxon>Chordata</taxon>
        <taxon>Craniata</taxon>
        <taxon>Vertebrata</taxon>
        <taxon>Euteleostomi</taxon>
        <taxon>Actinopterygii</taxon>
        <taxon>Neopterygii</taxon>
        <taxon>Teleostei</taxon>
        <taxon>Neoteleostei</taxon>
        <taxon>Acanthomorphata</taxon>
        <taxon>Eupercaria</taxon>
        <taxon>Perciformes</taxon>
        <taxon>Notothenioidei</taxon>
        <taxon>Nototheniidae</taxon>
        <taxon>Dissostichus</taxon>
    </lineage>
</organism>